<dbReference type="Gene3D" id="3.40.50.1820">
    <property type="entry name" value="alpha/beta hydrolase"/>
    <property type="match status" value="1"/>
</dbReference>
<dbReference type="PANTHER" id="PTHR43798">
    <property type="entry name" value="MONOACYLGLYCEROL LIPASE"/>
    <property type="match status" value="1"/>
</dbReference>
<dbReference type="Proteomes" id="UP000235672">
    <property type="component" value="Unassembled WGS sequence"/>
</dbReference>
<organism evidence="3 4">
    <name type="scientific">Hyaloscypha hepaticicola</name>
    <dbReference type="NCBI Taxonomy" id="2082293"/>
    <lineage>
        <taxon>Eukaryota</taxon>
        <taxon>Fungi</taxon>
        <taxon>Dikarya</taxon>
        <taxon>Ascomycota</taxon>
        <taxon>Pezizomycotina</taxon>
        <taxon>Leotiomycetes</taxon>
        <taxon>Helotiales</taxon>
        <taxon>Hyaloscyphaceae</taxon>
        <taxon>Hyaloscypha</taxon>
    </lineage>
</organism>
<protein>
    <submittedName>
        <fullName evidence="3">Alpha/beta hydrolase-like protein</fullName>
    </submittedName>
</protein>
<dbReference type="OrthoDB" id="10249433at2759"/>
<evidence type="ECO:0000256" key="1">
    <source>
        <dbReference type="SAM" id="SignalP"/>
    </source>
</evidence>
<dbReference type="GO" id="GO:0016020">
    <property type="term" value="C:membrane"/>
    <property type="evidence" value="ECO:0007669"/>
    <property type="project" value="TreeGrafter"/>
</dbReference>
<dbReference type="PRINTS" id="PR00111">
    <property type="entry name" value="ABHYDROLASE"/>
</dbReference>
<dbReference type="AlphaFoldDB" id="A0A2J6PES6"/>
<name>A0A2J6PES6_9HELO</name>
<keyword evidence="3" id="KW-0378">Hydrolase</keyword>
<dbReference type="Pfam" id="PF00561">
    <property type="entry name" value="Abhydrolase_1"/>
    <property type="match status" value="1"/>
</dbReference>
<dbReference type="STRING" id="1745343.A0A2J6PES6"/>
<evidence type="ECO:0000313" key="3">
    <source>
        <dbReference type="EMBL" id="PMD12545.1"/>
    </source>
</evidence>
<proteinExistence type="predicted"/>
<feature type="signal peptide" evidence="1">
    <location>
        <begin position="1"/>
        <end position="19"/>
    </location>
</feature>
<dbReference type="InterPro" id="IPR029058">
    <property type="entry name" value="AB_hydrolase_fold"/>
</dbReference>
<accession>A0A2J6PES6</accession>
<dbReference type="SUPFAM" id="SSF53474">
    <property type="entry name" value="alpha/beta-Hydrolases"/>
    <property type="match status" value="1"/>
</dbReference>
<feature type="domain" description="AB hydrolase-1" evidence="2">
    <location>
        <begin position="69"/>
        <end position="270"/>
    </location>
</feature>
<evidence type="ECO:0000313" key="4">
    <source>
        <dbReference type="Proteomes" id="UP000235672"/>
    </source>
</evidence>
<dbReference type="GO" id="GO:0047372">
    <property type="term" value="F:monoacylglycerol lipase activity"/>
    <property type="evidence" value="ECO:0007669"/>
    <property type="project" value="TreeGrafter"/>
</dbReference>
<keyword evidence="1" id="KW-0732">Signal</keyword>
<gene>
    <name evidence="3" type="ORF">NA56DRAFT_666324</name>
</gene>
<sequence>MKAFAQLLALIGLVALSGAQMAERRQNSENGLDFVYPFPVRNYQFTTQLKKMEMAYMDISPEGEPVGNIVLFHGKNFCACTWNATIDVLLGAGYRVIVPDQIGFCKSTKPTAYQFTFDQLALNTNNLLQSLGITNATIMGHSMGGMLSARYALMFPSQTYRLVMVDPLGLENWFALGVPYQAIDVAYLTELNTTYESIQSYQQATYYGGTWNASYDVWVNMLLSVYKGSLGTHFAYNMAQTTDMIFTQPVIQELPNLKMPSLLMIGDLDNTAIGKVWAPASVKPLLGHYEALGKSVSAIIPNCTLVEFPGLGHAPQIQAPDEFHAALLAWLKKSL</sequence>
<feature type="chain" id="PRO_5014364965" evidence="1">
    <location>
        <begin position="20"/>
        <end position="335"/>
    </location>
</feature>
<dbReference type="EMBL" id="KZ613548">
    <property type="protein sequence ID" value="PMD12545.1"/>
    <property type="molecule type" value="Genomic_DNA"/>
</dbReference>
<dbReference type="InterPro" id="IPR050266">
    <property type="entry name" value="AB_hydrolase_sf"/>
</dbReference>
<evidence type="ECO:0000259" key="2">
    <source>
        <dbReference type="Pfam" id="PF00561"/>
    </source>
</evidence>
<dbReference type="GO" id="GO:0046464">
    <property type="term" value="P:acylglycerol catabolic process"/>
    <property type="evidence" value="ECO:0007669"/>
    <property type="project" value="TreeGrafter"/>
</dbReference>
<reference evidence="3 4" key="1">
    <citation type="submission" date="2016-05" db="EMBL/GenBank/DDBJ databases">
        <title>A degradative enzymes factory behind the ericoid mycorrhizal symbiosis.</title>
        <authorList>
            <consortium name="DOE Joint Genome Institute"/>
            <person name="Martino E."/>
            <person name="Morin E."/>
            <person name="Grelet G."/>
            <person name="Kuo A."/>
            <person name="Kohler A."/>
            <person name="Daghino S."/>
            <person name="Barry K."/>
            <person name="Choi C."/>
            <person name="Cichocki N."/>
            <person name="Clum A."/>
            <person name="Copeland A."/>
            <person name="Hainaut M."/>
            <person name="Haridas S."/>
            <person name="Labutti K."/>
            <person name="Lindquist E."/>
            <person name="Lipzen A."/>
            <person name="Khouja H.-R."/>
            <person name="Murat C."/>
            <person name="Ohm R."/>
            <person name="Olson A."/>
            <person name="Spatafora J."/>
            <person name="Veneault-Fourrey C."/>
            <person name="Henrissat B."/>
            <person name="Grigoriev I."/>
            <person name="Martin F."/>
            <person name="Perotto S."/>
        </authorList>
    </citation>
    <scope>NUCLEOTIDE SEQUENCE [LARGE SCALE GENOMIC DNA]</scope>
    <source>
        <strain evidence="3 4">UAMH 7357</strain>
    </source>
</reference>
<dbReference type="InterPro" id="IPR000073">
    <property type="entry name" value="AB_hydrolase_1"/>
</dbReference>
<dbReference type="PANTHER" id="PTHR43798:SF33">
    <property type="entry name" value="HYDROLASE, PUTATIVE (AFU_ORTHOLOGUE AFUA_2G14860)-RELATED"/>
    <property type="match status" value="1"/>
</dbReference>
<keyword evidence="4" id="KW-1185">Reference proteome</keyword>